<protein>
    <submittedName>
        <fullName evidence="2">Uncharacterized protein</fullName>
    </submittedName>
</protein>
<proteinExistence type="predicted"/>
<dbReference type="AlphaFoldDB" id="A0A7S2RRW4"/>
<name>A0A7S2RRW4_9STRA</name>
<evidence type="ECO:0000313" key="2">
    <source>
        <dbReference type="EMBL" id="CAD9677937.1"/>
    </source>
</evidence>
<sequence length="119" mass="13345">MSSGHPHVVSLVTRTMKKGMPVVETNEEHASRRTMKKGLPVVQIRRKTNTRVYSELMTVTERNRNVATVIGFQPFKSSRLRDESRLGTPELVQNSFKARTRSLGSSEAPHVSELGVSQL</sequence>
<gene>
    <name evidence="2" type="ORF">QSP1433_LOCUS5981</name>
</gene>
<dbReference type="EMBL" id="HBHK01009623">
    <property type="protein sequence ID" value="CAD9677937.1"/>
    <property type="molecule type" value="Transcribed_RNA"/>
</dbReference>
<organism evidence="2">
    <name type="scientific">Mucochytrium quahogii</name>
    <dbReference type="NCBI Taxonomy" id="96639"/>
    <lineage>
        <taxon>Eukaryota</taxon>
        <taxon>Sar</taxon>
        <taxon>Stramenopiles</taxon>
        <taxon>Bigyra</taxon>
        <taxon>Labyrinthulomycetes</taxon>
        <taxon>Thraustochytrida</taxon>
        <taxon>Thraustochytriidae</taxon>
        <taxon>Mucochytrium</taxon>
    </lineage>
</organism>
<feature type="region of interest" description="Disordered" evidence="1">
    <location>
        <begin position="97"/>
        <end position="119"/>
    </location>
</feature>
<accession>A0A7S2RRW4</accession>
<reference evidence="2" key="1">
    <citation type="submission" date="2021-01" db="EMBL/GenBank/DDBJ databases">
        <authorList>
            <person name="Corre E."/>
            <person name="Pelletier E."/>
            <person name="Niang G."/>
            <person name="Scheremetjew M."/>
            <person name="Finn R."/>
            <person name="Kale V."/>
            <person name="Holt S."/>
            <person name="Cochrane G."/>
            <person name="Meng A."/>
            <person name="Brown T."/>
            <person name="Cohen L."/>
        </authorList>
    </citation>
    <scope>NUCLEOTIDE SEQUENCE</scope>
    <source>
        <strain evidence="2">NY070348D</strain>
    </source>
</reference>
<evidence type="ECO:0000256" key="1">
    <source>
        <dbReference type="SAM" id="MobiDB-lite"/>
    </source>
</evidence>